<feature type="binding site" evidence="5">
    <location>
        <begin position="184"/>
        <end position="191"/>
    </location>
    <ligand>
        <name>NAD(+)</name>
        <dbReference type="ChEBI" id="CHEBI:57540"/>
    </ligand>
</feature>
<dbReference type="InterPro" id="IPR023753">
    <property type="entry name" value="FAD/NAD-binding_dom"/>
</dbReference>
<dbReference type="InterPro" id="IPR001100">
    <property type="entry name" value="Pyr_nuc-diS_OxRdtase"/>
</dbReference>
<dbReference type="PIRSF" id="PIRSF000350">
    <property type="entry name" value="Mercury_reductase_MerA"/>
    <property type="match status" value="1"/>
</dbReference>
<dbReference type="Gene3D" id="3.30.390.30">
    <property type="match status" value="1"/>
</dbReference>
<dbReference type="PRINTS" id="PR00411">
    <property type="entry name" value="PNDRDTASEI"/>
</dbReference>
<dbReference type="Proteomes" id="UP000523079">
    <property type="component" value="Unassembled WGS sequence"/>
</dbReference>
<dbReference type="InterPro" id="IPR004099">
    <property type="entry name" value="Pyr_nucl-diS_OxRdtase_dimer"/>
</dbReference>
<dbReference type="RefSeq" id="WP_182559086.1">
    <property type="nucleotide sequence ID" value="NZ_JACGWT010000002.1"/>
</dbReference>
<evidence type="ECO:0000256" key="2">
    <source>
        <dbReference type="ARBA" id="ARBA00022630"/>
    </source>
</evidence>
<evidence type="ECO:0000256" key="3">
    <source>
        <dbReference type="ARBA" id="ARBA00022827"/>
    </source>
</evidence>
<feature type="active site" description="Proton acceptor" evidence="4">
    <location>
        <position position="436"/>
    </location>
</feature>
<feature type="domain" description="FAD/NAD(P)-binding" evidence="8">
    <location>
        <begin position="10"/>
        <end position="321"/>
    </location>
</feature>
<comment type="cofactor">
    <cofactor evidence="5">
        <name>FAD</name>
        <dbReference type="ChEBI" id="CHEBI:57692"/>
    </cofactor>
    <text evidence="5">Binds 1 FAD per subunit.</text>
</comment>
<dbReference type="GO" id="GO:0050660">
    <property type="term" value="F:flavin adenine dinucleotide binding"/>
    <property type="evidence" value="ECO:0007669"/>
    <property type="project" value="TreeGrafter"/>
</dbReference>
<keyword evidence="3 5" id="KW-0274">FAD</keyword>
<feature type="binding site" evidence="5">
    <location>
        <position position="55"/>
    </location>
    <ligand>
        <name>FAD</name>
        <dbReference type="ChEBI" id="CHEBI:57692"/>
    </ligand>
</feature>
<evidence type="ECO:0000313" key="9">
    <source>
        <dbReference type="EMBL" id="MBA8793468.1"/>
    </source>
</evidence>
<gene>
    <name evidence="9" type="ORF">FHX74_001073</name>
</gene>
<dbReference type="AlphaFoldDB" id="A0A7W3P510"/>
<dbReference type="Pfam" id="PF07992">
    <property type="entry name" value="Pyr_redox_2"/>
    <property type="match status" value="1"/>
</dbReference>
<dbReference type="InterPro" id="IPR036188">
    <property type="entry name" value="FAD/NAD-bd_sf"/>
</dbReference>
<dbReference type="SUPFAM" id="SSF51905">
    <property type="entry name" value="FAD/NAD(P)-binding domain"/>
    <property type="match status" value="1"/>
</dbReference>
<accession>A0A7W3P510</accession>
<keyword evidence="10" id="KW-1185">Reference proteome</keyword>
<evidence type="ECO:0000256" key="4">
    <source>
        <dbReference type="PIRSR" id="PIRSR000350-2"/>
    </source>
</evidence>
<feature type="binding site" evidence="5">
    <location>
        <position position="269"/>
    </location>
    <ligand>
        <name>NAD(+)</name>
        <dbReference type="ChEBI" id="CHEBI:57540"/>
    </ligand>
</feature>
<dbReference type="Pfam" id="PF02852">
    <property type="entry name" value="Pyr_redox_dim"/>
    <property type="match status" value="1"/>
</dbReference>
<dbReference type="PANTHER" id="PTHR43014:SF2">
    <property type="entry name" value="MERCURIC REDUCTASE"/>
    <property type="match status" value="1"/>
</dbReference>
<comment type="caution">
    <text evidence="9">The sequence shown here is derived from an EMBL/GenBank/DDBJ whole genome shotgun (WGS) entry which is preliminary data.</text>
</comment>
<evidence type="ECO:0000313" key="10">
    <source>
        <dbReference type="Proteomes" id="UP000523079"/>
    </source>
</evidence>
<evidence type="ECO:0000259" key="8">
    <source>
        <dbReference type="Pfam" id="PF07992"/>
    </source>
</evidence>
<evidence type="ECO:0000256" key="1">
    <source>
        <dbReference type="ARBA" id="ARBA00007532"/>
    </source>
</evidence>
<dbReference type="InterPro" id="IPR016156">
    <property type="entry name" value="FAD/NAD-linked_Rdtase_dimer_sf"/>
</dbReference>
<feature type="domain" description="Pyridine nucleotide-disulphide oxidoreductase dimerisation" evidence="7">
    <location>
        <begin position="339"/>
        <end position="445"/>
    </location>
</feature>
<feature type="binding site" evidence="5">
    <location>
        <position position="308"/>
    </location>
    <ligand>
        <name>FAD</name>
        <dbReference type="ChEBI" id="CHEBI:57692"/>
    </ligand>
</feature>
<keyword evidence="5" id="KW-0520">NAD</keyword>
<sequence>MSSNNAEEFDAVVVGAGQAGPGVAGALASRGERVAVVEMAQVGGTCLNHGCRPTKALRASALAAHRAHRATEYGVLTGKITVDFPAVMQRMHTMIDGMREPLLDWLTSDEHLELIHGQATIAAGEDGEHTVRVGDRELRTRKLYLDIGARAVVPDLPGLDQVDHLTEIELLQLTQLPERLVIIGGSYIGCEFGQMFRRFGSEVTIVAGGRPAAREDHDVSDLLRELLEGEGITVTTGRATGVSSSDGEITVSLSDGSEVTGTQLLLAVGRRPNVDLLGDHGLELDDRGYLKINSRFETSAPGVWALGDVNGHGAFTHTAYQDSQILLDPDRTVDGRITAYAMFTDPPLGRVGMTEAEARTSGRSVLKADLPMSKVSRAIIDGETEGMMRILVDADSEEILGACFFGMHGDDLAQQIGLAMQAGIGYKAVRDALPIHPSVAEFIPTLLGSLQPLE</sequence>
<keyword evidence="9" id="KW-0670">Pyruvate</keyword>
<name>A0A7W3P510_9ACTN</name>
<dbReference type="Gene3D" id="3.50.50.60">
    <property type="entry name" value="FAD/NAD(P)-binding domain"/>
    <property type="match status" value="2"/>
</dbReference>
<proteinExistence type="inferred from homology"/>
<dbReference type="GO" id="GO:0003955">
    <property type="term" value="F:NAD(P)H dehydrogenase (quinone) activity"/>
    <property type="evidence" value="ECO:0007669"/>
    <property type="project" value="TreeGrafter"/>
</dbReference>
<protein>
    <submittedName>
        <fullName evidence="9">Pyruvate/2-oxoglutarate dehydrogenase complex dihydrolipoamide dehydrogenase (E3) component</fullName>
    </submittedName>
</protein>
<comment type="similarity">
    <text evidence="1">Belongs to the class-I pyridine nucleotide-disulfide oxidoreductase family.</text>
</comment>
<keyword evidence="2" id="KW-0285">Flavoprotein</keyword>
<dbReference type="PANTHER" id="PTHR43014">
    <property type="entry name" value="MERCURIC REDUCTASE"/>
    <property type="match status" value="1"/>
</dbReference>
<dbReference type="EMBL" id="JACGWT010000002">
    <property type="protein sequence ID" value="MBA8793468.1"/>
    <property type="molecule type" value="Genomic_DNA"/>
</dbReference>
<dbReference type="SUPFAM" id="SSF55424">
    <property type="entry name" value="FAD/NAD-linked reductases, dimerisation (C-terminal) domain"/>
    <property type="match status" value="1"/>
</dbReference>
<reference evidence="9 10" key="1">
    <citation type="submission" date="2020-07" db="EMBL/GenBank/DDBJ databases">
        <title>Sequencing the genomes of 1000 actinobacteria strains.</title>
        <authorList>
            <person name="Klenk H.-P."/>
        </authorList>
    </citation>
    <scope>NUCLEOTIDE SEQUENCE [LARGE SCALE GENOMIC DNA]</scope>
    <source>
        <strain evidence="9 10">DSM 100723</strain>
    </source>
</reference>
<evidence type="ECO:0000259" key="7">
    <source>
        <dbReference type="Pfam" id="PF02852"/>
    </source>
</evidence>
<evidence type="ECO:0000256" key="6">
    <source>
        <dbReference type="PIRSR" id="PIRSR000350-4"/>
    </source>
</evidence>
<dbReference type="PRINTS" id="PR00368">
    <property type="entry name" value="FADPNR"/>
</dbReference>
<feature type="disulfide bond" description="Redox-active" evidence="6">
    <location>
        <begin position="46"/>
        <end position="51"/>
    </location>
</feature>
<keyword evidence="5" id="KW-0547">Nucleotide-binding</keyword>
<evidence type="ECO:0000256" key="5">
    <source>
        <dbReference type="PIRSR" id="PIRSR000350-3"/>
    </source>
</evidence>
<organism evidence="9 10">
    <name type="scientific">Microlunatus kandeliicorticis</name>
    <dbReference type="NCBI Taxonomy" id="1759536"/>
    <lineage>
        <taxon>Bacteria</taxon>
        <taxon>Bacillati</taxon>
        <taxon>Actinomycetota</taxon>
        <taxon>Actinomycetes</taxon>
        <taxon>Propionibacteriales</taxon>
        <taxon>Propionibacteriaceae</taxon>
        <taxon>Microlunatus</taxon>
    </lineage>
</organism>